<accession>A0A918ILF9</accession>
<dbReference type="CDD" id="cd03801">
    <property type="entry name" value="GT4_PimA-like"/>
    <property type="match status" value="1"/>
</dbReference>
<dbReference type="Proteomes" id="UP000618795">
    <property type="component" value="Unassembled WGS sequence"/>
</dbReference>
<keyword evidence="2" id="KW-0808">Transferase</keyword>
<dbReference type="SUPFAM" id="SSF53756">
    <property type="entry name" value="UDP-Glycosyltransferase/glycogen phosphorylase"/>
    <property type="match status" value="1"/>
</dbReference>
<evidence type="ECO:0000313" key="4">
    <source>
        <dbReference type="EMBL" id="GGV28941.1"/>
    </source>
</evidence>
<dbReference type="Gene3D" id="3.40.50.2000">
    <property type="entry name" value="Glycogen Phosphorylase B"/>
    <property type="match status" value="2"/>
</dbReference>
<dbReference type="PANTHER" id="PTHR12526">
    <property type="entry name" value="GLYCOSYLTRANSFERASE"/>
    <property type="match status" value="1"/>
</dbReference>
<dbReference type="AlphaFoldDB" id="A0A918ILF9"/>
<dbReference type="RefSeq" id="WP_191878507.1">
    <property type="nucleotide sequence ID" value="NZ_BMTD01000035.1"/>
</dbReference>
<dbReference type="InterPro" id="IPR001296">
    <property type="entry name" value="Glyco_trans_1"/>
</dbReference>
<protein>
    <recommendedName>
        <fullName evidence="1">D-inositol 3-phosphate glycosyltransferase</fullName>
    </recommendedName>
</protein>
<dbReference type="EMBL" id="BMTD01000035">
    <property type="protein sequence ID" value="GGV28941.1"/>
    <property type="molecule type" value="Genomic_DNA"/>
</dbReference>
<proteinExistence type="predicted"/>
<gene>
    <name evidence="4" type="ORF">GCM10010260_81750</name>
</gene>
<evidence type="ECO:0000259" key="3">
    <source>
        <dbReference type="Pfam" id="PF00534"/>
    </source>
</evidence>
<dbReference type="Pfam" id="PF00534">
    <property type="entry name" value="Glycos_transf_1"/>
    <property type="match status" value="1"/>
</dbReference>
<keyword evidence="5" id="KW-1185">Reference proteome</keyword>
<name>A0A918ILF9_9ACTN</name>
<dbReference type="PANTHER" id="PTHR12526:SF635">
    <property type="entry name" value="GLYCOSYL TRANSFERASE GROUP 1"/>
    <property type="match status" value="1"/>
</dbReference>
<sequence length="521" mass="57817">MPITNHPMVVDTAIQFWPRGGSAQVVRYHLRELNSRGITTRLHAGSLGAPGDPSHAPAFYQGLDLHPYDHNDARAAFERGDNPQAARWPFHPSYEDRGHCPDPLYSAVPPADADHLTRAWTRHLTTHRSPHPTLLHLHHLSHLQTSAHTAYRGIPRVTTLHGTELKLLAGMQERTRLAQRAQTSLTDLAHLLHSSNPHRHTEAARIAKTADLTDPDASLLANTAWEKWVHSEHWIRRLHQAAAHAGRLITVSDHDQKLATELLHLSSAPSVVPNGVDTHTFQPHRLDPAVLLEHLRRWLVTDPQGWAPGEKPGSIRYTERDLDRLHDEHGQLRPLLLWVGRFLDFKRVPVLLRAFAAARTRLNPAPALLMWGGYPGEYEGRHPADIAADLGIADDVYFLGWRGHDELPTGLNTADLMVAPAVNEPFGMVYLEAMACGTPPIATATGGPARTIIGTGPHATGWLIPPDSPDDLAHTLTAALGDRQELARRATNARTHVENTYSWARTTDHYLNLYATAHQTP</sequence>
<reference evidence="4" key="1">
    <citation type="journal article" date="2014" name="Int. J. Syst. Evol. Microbiol.">
        <title>Complete genome sequence of Corynebacterium casei LMG S-19264T (=DSM 44701T), isolated from a smear-ripened cheese.</title>
        <authorList>
            <consortium name="US DOE Joint Genome Institute (JGI-PGF)"/>
            <person name="Walter F."/>
            <person name="Albersmeier A."/>
            <person name="Kalinowski J."/>
            <person name="Ruckert C."/>
        </authorList>
    </citation>
    <scope>NUCLEOTIDE SEQUENCE</scope>
    <source>
        <strain evidence="4">JCM 4369</strain>
    </source>
</reference>
<evidence type="ECO:0000256" key="2">
    <source>
        <dbReference type="ARBA" id="ARBA00022679"/>
    </source>
</evidence>
<dbReference type="GO" id="GO:0016757">
    <property type="term" value="F:glycosyltransferase activity"/>
    <property type="evidence" value="ECO:0007669"/>
    <property type="project" value="InterPro"/>
</dbReference>
<reference evidence="4" key="2">
    <citation type="submission" date="2020-09" db="EMBL/GenBank/DDBJ databases">
        <authorList>
            <person name="Sun Q."/>
            <person name="Ohkuma M."/>
        </authorList>
    </citation>
    <scope>NUCLEOTIDE SEQUENCE</scope>
    <source>
        <strain evidence="4">JCM 4369</strain>
    </source>
</reference>
<evidence type="ECO:0000313" key="5">
    <source>
        <dbReference type="Proteomes" id="UP000618795"/>
    </source>
</evidence>
<feature type="domain" description="Glycosyl transferase family 1" evidence="3">
    <location>
        <begin position="333"/>
        <end position="495"/>
    </location>
</feature>
<comment type="caution">
    <text evidence="4">The sequence shown here is derived from an EMBL/GenBank/DDBJ whole genome shotgun (WGS) entry which is preliminary data.</text>
</comment>
<organism evidence="4 5">
    <name type="scientific">Streptomyces filipinensis</name>
    <dbReference type="NCBI Taxonomy" id="66887"/>
    <lineage>
        <taxon>Bacteria</taxon>
        <taxon>Bacillati</taxon>
        <taxon>Actinomycetota</taxon>
        <taxon>Actinomycetes</taxon>
        <taxon>Kitasatosporales</taxon>
        <taxon>Streptomycetaceae</taxon>
        <taxon>Streptomyces</taxon>
    </lineage>
</organism>
<evidence type="ECO:0000256" key="1">
    <source>
        <dbReference type="ARBA" id="ARBA00021292"/>
    </source>
</evidence>